<dbReference type="Proteomes" id="UP000012101">
    <property type="component" value="Unassembled WGS sequence"/>
</dbReference>
<sequence>MKLIQGKIKDRFSTIRFLETVKVPVETRKIQTLESILSQVPLVL</sequence>
<name>M6FP82_9LEPT</name>
<protein>
    <submittedName>
        <fullName evidence="1">Uncharacterized protein</fullName>
    </submittedName>
</protein>
<dbReference type="AlphaFoldDB" id="M6FP82"/>
<evidence type="ECO:0000313" key="1">
    <source>
        <dbReference type="EMBL" id="EMM72937.1"/>
    </source>
</evidence>
<dbReference type="EMBL" id="AFJM02000036">
    <property type="protein sequence ID" value="EMM72937.1"/>
    <property type="molecule type" value="Genomic_DNA"/>
</dbReference>
<comment type="caution">
    <text evidence="1">The sequence shown here is derived from an EMBL/GenBank/DDBJ whole genome shotgun (WGS) entry which is preliminary data.</text>
</comment>
<accession>M6FP82</accession>
<gene>
    <name evidence="1" type="ORF">LEP1GSC038_3515</name>
</gene>
<proteinExistence type="predicted"/>
<evidence type="ECO:0000313" key="2">
    <source>
        <dbReference type="Proteomes" id="UP000012101"/>
    </source>
</evidence>
<organism evidence="1 2">
    <name type="scientific">Leptospira weilii str. 2006001855</name>
    <dbReference type="NCBI Taxonomy" id="996804"/>
    <lineage>
        <taxon>Bacteria</taxon>
        <taxon>Pseudomonadati</taxon>
        <taxon>Spirochaetota</taxon>
        <taxon>Spirochaetia</taxon>
        <taxon>Leptospirales</taxon>
        <taxon>Leptospiraceae</taxon>
        <taxon>Leptospira</taxon>
    </lineage>
</organism>
<reference evidence="1 2" key="1">
    <citation type="submission" date="2013-01" db="EMBL/GenBank/DDBJ databases">
        <authorList>
            <person name="Harkins D.M."/>
            <person name="Durkin A.S."/>
            <person name="Brinkac L.M."/>
            <person name="Haft D.H."/>
            <person name="Selengut J.D."/>
            <person name="Sanka R."/>
            <person name="DePew J."/>
            <person name="Purushe J."/>
            <person name="Hospenthal D.R."/>
            <person name="Murray C.K."/>
            <person name="Pimentel G."/>
            <person name="Wasfy M."/>
            <person name="Vinetz J.M."/>
            <person name="Sutton G.G."/>
            <person name="Nierman W.C."/>
            <person name="Fouts D.E."/>
        </authorList>
    </citation>
    <scope>NUCLEOTIDE SEQUENCE [LARGE SCALE GENOMIC DNA]</scope>
    <source>
        <strain evidence="1 2">2006001855</strain>
    </source>
</reference>